<evidence type="ECO:0000259" key="5">
    <source>
        <dbReference type="PROSITE" id="PS51464"/>
    </source>
</evidence>
<dbReference type="CDD" id="cd05013">
    <property type="entry name" value="SIS_RpiR"/>
    <property type="match status" value="1"/>
</dbReference>
<dbReference type="STRING" id="1714016.BA724_05275"/>
<dbReference type="PROSITE" id="PS51464">
    <property type="entry name" value="SIS"/>
    <property type="match status" value="1"/>
</dbReference>
<feature type="domain" description="SIS" evidence="5">
    <location>
        <begin position="123"/>
        <end position="264"/>
    </location>
</feature>
<dbReference type="SUPFAM" id="SSF53697">
    <property type="entry name" value="SIS domain"/>
    <property type="match status" value="1"/>
</dbReference>
<feature type="domain" description="HTH rpiR-type" evidence="4">
    <location>
        <begin position="3"/>
        <end position="79"/>
    </location>
</feature>
<gene>
    <name evidence="6" type="ORF">BA724_05275</name>
</gene>
<evidence type="ECO:0000256" key="1">
    <source>
        <dbReference type="ARBA" id="ARBA00023015"/>
    </source>
</evidence>
<keyword evidence="3" id="KW-0804">Transcription</keyword>
<dbReference type="Gene3D" id="3.40.50.10490">
    <property type="entry name" value="Glucose-6-phosphate isomerase like protein, domain 1"/>
    <property type="match status" value="1"/>
</dbReference>
<organism evidence="6 7">
    <name type="scientific">Domibacillus iocasae</name>
    <dbReference type="NCBI Taxonomy" id="1714016"/>
    <lineage>
        <taxon>Bacteria</taxon>
        <taxon>Bacillati</taxon>
        <taxon>Bacillota</taxon>
        <taxon>Bacilli</taxon>
        <taxon>Bacillales</taxon>
        <taxon>Bacillaceae</taxon>
        <taxon>Domibacillus</taxon>
    </lineage>
</organism>
<dbReference type="GO" id="GO:0003700">
    <property type="term" value="F:DNA-binding transcription factor activity"/>
    <property type="evidence" value="ECO:0007669"/>
    <property type="project" value="InterPro"/>
</dbReference>
<dbReference type="GO" id="GO:0003677">
    <property type="term" value="F:DNA binding"/>
    <property type="evidence" value="ECO:0007669"/>
    <property type="project" value="UniProtKB-KW"/>
</dbReference>
<dbReference type="InterPro" id="IPR047640">
    <property type="entry name" value="RpiR-like"/>
</dbReference>
<dbReference type="EMBL" id="MAMP01000021">
    <property type="protein sequence ID" value="OES44693.1"/>
    <property type="molecule type" value="Genomic_DNA"/>
</dbReference>
<dbReference type="InterPro" id="IPR046348">
    <property type="entry name" value="SIS_dom_sf"/>
</dbReference>
<dbReference type="PANTHER" id="PTHR30514:SF10">
    <property type="entry name" value="MURR_RPIR FAMILY TRANSCRIPTIONAL REGULATOR"/>
    <property type="match status" value="1"/>
</dbReference>
<dbReference type="InterPro" id="IPR035472">
    <property type="entry name" value="RpiR-like_SIS"/>
</dbReference>
<comment type="caution">
    <text evidence="6">The sequence shown here is derived from an EMBL/GenBank/DDBJ whole genome shotgun (WGS) entry which is preliminary data.</text>
</comment>
<proteinExistence type="predicted"/>
<name>A0A1E7DNR3_9BACI</name>
<dbReference type="InterPro" id="IPR000281">
    <property type="entry name" value="HTH_RpiR"/>
</dbReference>
<dbReference type="Pfam" id="PF01418">
    <property type="entry name" value="HTH_6"/>
    <property type="match status" value="1"/>
</dbReference>
<dbReference type="OrthoDB" id="370421at2"/>
<dbReference type="SUPFAM" id="SSF46689">
    <property type="entry name" value="Homeodomain-like"/>
    <property type="match status" value="1"/>
</dbReference>
<keyword evidence="1" id="KW-0805">Transcription regulation</keyword>
<keyword evidence="2" id="KW-0238">DNA-binding</keyword>
<evidence type="ECO:0000259" key="4">
    <source>
        <dbReference type="PROSITE" id="PS51071"/>
    </source>
</evidence>
<dbReference type="InterPro" id="IPR036388">
    <property type="entry name" value="WH-like_DNA-bd_sf"/>
</dbReference>
<dbReference type="GO" id="GO:0097367">
    <property type="term" value="F:carbohydrate derivative binding"/>
    <property type="evidence" value="ECO:0007669"/>
    <property type="project" value="InterPro"/>
</dbReference>
<evidence type="ECO:0000256" key="2">
    <source>
        <dbReference type="ARBA" id="ARBA00023125"/>
    </source>
</evidence>
<dbReference type="GO" id="GO:1901135">
    <property type="term" value="P:carbohydrate derivative metabolic process"/>
    <property type="evidence" value="ECO:0007669"/>
    <property type="project" value="InterPro"/>
</dbReference>
<dbReference type="Proteomes" id="UP000095658">
    <property type="component" value="Unassembled WGS sequence"/>
</dbReference>
<evidence type="ECO:0000313" key="7">
    <source>
        <dbReference type="Proteomes" id="UP000095658"/>
    </source>
</evidence>
<keyword evidence="7" id="KW-1185">Reference proteome</keyword>
<dbReference type="Pfam" id="PF01380">
    <property type="entry name" value="SIS"/>
    <property type="match status" value="1"/>
</dbReference>
<dbReference type="PROSITE" id="PS51071">
    <property type="entry name" value="HTH_RPIR"/>
    <property type="match status" value="1"/>
</dbReference>
<dbReference type="Gene3D" id="1.10.10.10">
    <property type="entry name" value="Winged helix-like DNA-binding domain superfamily/Winged helix DNA-binding domain"/>
    <property type="match status" value="1"/>
</dbReference>
<dbReference type="InterPro" id="IPR001347">
    <property type="entry name" value="SIS_dom"/>
</dbReference>
<dbReference type="InterPro" id="IPR009057">
    <property type="entry name" value="Homeodomain-like_sf"/>
</dbReference>
<dbReference type="RefSeq" id="WP_069938316.1">
    <property type="nucleotide sequence ID" value="NZ_MAMP01000021.1"/>
</dbReference>
<accession>A0A1E7DNR3</accession>
<protein>
    <submittedName>
        <fullName evidence="6">RpiR family transcriptional regulator</fullName>
    </submittedName>
</protein>
<evidence type="ECO:0000256" key="3">
    <source>
        <dbReference type="ARBA" id="ARBA00023163"/>
    </source>
</evidence>
<reference evidence="6 7" key="1">
    <citation type="submission" date="2016-06" db="EMBL/GenBank/DDBJ databases">
        <title>Domibacillus iocasae genome sequencing.</title>
        <authorList>
            <person name="Verma A."/>
            <person name="Pal Y."/>
            <person name="Ojha A.K."/>
            <person name="Krishnamurthi S."/>
        </authorList>
    </citation>
    <scope>NUCLEOTIDE SEQUENCE [LARGE SCALE GENOMIC DNA]</scope>
    <source>
        <strain evidence="6 7">DSM 29979</strain>
    </source>
</reference>
<dbReference type="PANTHER" id="PTHR30514">
    <property type="entry name" value="GLUCOKINASE"/>
    <property type="match status" value="1"/>
</dbReference>
<sequence>MAAGGLNMLRNILTQLPPSERKVAEFILKNPEKLLHSTAGEISQMAHSSSAAVIRLCKSIGVKGYQELKVRVAGDLVKDHEKGYRDIESGESLEGIVQKTTSNSIQSLTDTADIINYAELEAAVDALAKARTIHCFGIGASHLIAMDAQQKFLRIHKGATAFTDAHLVASLIANAEEGDVVLGISFSGETKEVINILSLAQKRGIKTISLTKYGSSSVSDLADIPLFTSASNEAPLRSAATASRFAQLFVIDILFLGIATTEFEQTVQYIDNSREAIQFLKNSK</sequence>
<dbReference type="AlphaFoldDB" id="A0A1E7DNR3"/>
<evidence type="ECO:0000313" key="6">
    <source>
        <dbReference type="EMBL" id="OES44693.1"/>
    </source>
</evidence>